<proteinExistence type="predicted"/>
<dbReference type="PANTHER" id="PTHR43394">
    <property type="entry name" value="ATP-DEPENDENT PERMEASE MDL1, MITOCHONDRIAL"/>
    <property type="match status" value="1"/>
</dbReference>
<feature type="transmembrane region" description="Helical" evidence="10">
    <location>
        <begin position="176"/>
        <end position="193"/>
    </location>
</feature>
<dbReference type="PROSITE" id="PS50893">
    <property type="entry name" value="ABC_TRANSPORTER_2"/>
    <property type="match status" value="1"/>
</dbReference>
<evidence type="ECO:0000256" key="2">
    <source>
        <dbReference type="ARBA" id="ARBA00022448"/>
    </source>
</evidence>
<dbReference type="InterPro" id="IPR036640">
    <property type="entry name" value="ABC1_TM_sf"/>
</dbReference>
<name>R4K8G5_CLOPA</name>
<feature type="domain" description="ABC transmembrane type-1" evidence="12">
    <location>
        <begin position="57"/>
        <end position="340"/>
    </location>
</feature>
<dbReference type="KEGG" id="cpas:Clopa_4114"/>
<evidence type="ECO:0000256" key="5">
    <source>
        <dbReference type="ARBA" id="ARBA00022741"/>
    </source>
</evidence>
<keyword evidence="5" id="KW-0547">Nucleotide-binding</keyword>
<dbReference type="SUPFAM" id="SSF52540">
    <property type="entry name" value="P-loop containing nucleoside triphosphate hydrolases"/>
    <property type="match status" value="1"/>
</dbReference>
<dbReference type="Pfam" id="PF00664">
    <property type="entry name" value="ABC_membrane"/>
    <property type="match status" value="1"/>
</dbReference>
<keyword evidence="2" id="KW-0813">Transport</keyword>
<dbReference type="InterPro" id="IPR003593">
    <property type="entry name" value="AAA+_ATPase"/>
</dbReference>
<dbReference type="PANTHER" id="PTHR43394:SF1">
    <property type="entry name" value="ATP-BINDING CASSETTE SUB-FAMILY B MEMBER 10, MITOCHONDRIAL"/>
    <property type="match status" value="1"/>
</dbReference>
<dbReference type="InterPro" id="IPR017871">
    <property type="entry name" value="ABC_transporter-like_CS"/>
</dbReference>
<feature type="compositionally biased region" description="Basic and acidic residues" evidence="9">
    <location>
        <begin position="1"/>
        <end position="12"/>
    </location>
</feature>
<sequence length="617" mass="68681">MSENNKDVRRENVNMPGMGPRRGGRRNMGPVEKPKNFKRTLKKLWSYFGKERKLLTIIFVLIIIDAVVTLMVPYFIGKAIDAMSINNKVNFKMMEIILIALIVSYFSDAILTFIQGWVMAGAAQRIVKNMRAALFEKLQKLPIAFFDINTHGEIMSRLSNDIDNVNSTISQSTTQLMSGAITILGSLIMMIILSPLLTLASMITVPLVFLLTRAIAKNTSFLFKSQQKELGRLNGQIEEAISGIHIVKAFNHENKEIEKFEKINDNLCTVALKAQIWSGYLMPLMNVINNVGFAVVAGVGGILAVKNIITVGIIASFLSYSRQFSRPLNDLASVFNTLQSAIAGAERVFDILDEKNEMGDIANAKVLDSPEGNVIFEGVSFAYRKDIKILKDVSFEAKAGSSIALVGPTGAGKTTIVNLLTRFYDVSEGKILIDGIDIREYTRDSLRKCFGIVLQDTYLFTGTIKENIKYGKLDASDEEIERAAIMANADAFIRELPGGYDTVLLESGSNLSQGQRQLLAIARAILSNPAILILDEATSSVDTRTEMRIQQAMIKLMKGRTSFIIAHRLSTIRDADIIMVIDHGEIVEQGNHEKLIEEKGIHYNMYFSQFNNRDDYE</sequence>
<evidence type="ECO:0000256" key="10">
    <source>
        <dbReference type="SAM" id="Phobius"/>
    </source>
</evidence>
<feature type="transmembrane region" description="Helical" evidence="10">
    <location>
        <begin position="54"/>
        <end position="76"/>
    </location>
</feature>
<dbReference type="CDD" id="cd18547">
    <property type="entry name" value="ABC_6TM_Tm288_like"/>
    <property type="match status" value="1"/>
</dbReference>
<dbReference type="InterPro" id="IPR039421">
    <property type="entry name" value="Type_1_exporter"/>
</dbReference>
<gene>
    <name evidence="13" type="ORF">Clopa_4114</name>
</gene>
<dbReference type="GO" id="GO:0015421">
    <property type="term" value="F:ABC-type oligopeptide transporter activity"/>
    <property type="evidence" value="ECO:0007669"/>
    <property type="project" value="TreeGrafter"/>
</dbReference>
<evidence type="ECO:0000256" key="4">
    <source>
        <dbReference type="ARBA" id="ARBA00022692"/>
    </source>
</evidence>
<dbReference type="Gene3D" id="3.40.50.300">
    <property type="entry name" value="P-loop containing nucleotide triphosphate hydrolases"/>
    <property type="match status" value="1"/>
</dbReference>
<dbReference type="HOGENOM" id="CLU_000604_84_4_9"/>
<evidence type="ECO:0000256" key="8">
    <source>
        <dbReference type="ARBA" id="ARBA00023136"/>
    </source>
</evidence>
<dbReference type="Gene3D" id="1.20.1560.10">
    <property type="entry name" value="ABC transporter type 1, transmembrane domain"/>
    <property type="match status" value="1"/>
</dbReference>
<evidence type="ECO:0000313" key="14">
    <source>
        <dbReference type="Proteomes" id="UP000013523"/>
    </source>
</evidence>
<organism evidence="13 14">
    <name type="scientific">Clostridium pasteurianum BC1</name>
    <dbReference type="NCBI Taxonomy" id="86416"/>
    <lineage>
        <taxon>Bacteria</taxon>
        <taxon>Bacillati</taxon>
        <taxon>Bacillota</taxon>
        <taxon>Clostridia</taxon>
        <taxon>Eubacteriales</taxon>
        <taxon>Clostridiaceae</taxon>
        <taxon>Clostridium</taxon>
    </lineage>
</organism>
<keyword evidence="4 10" id="KW-0812">Transmembrane</keyword>
<evidence type="ECO:0000313" key="13">
    <source>
        <dbReference type="EMBL" id="AGK98853.1"/>
    </source>
</evidence>
<dbReference type="EMBL" id="CP003261">
    <property type="protein sequence ID" value="AGK98853.1"/>
    <property type="molecule type" value="Genomic_DNA"/>
</dbReference>
<dbReference type="CDD" id="cd03254">
    <property type="entry name" value="ABCC_Glucan_exporter_like"/>
    <property type="match status" value="1"/>
</dbReference>
<keyword evidence="3" id="KW-1003">Cell membrane</keyword>
<dbReference type="InterPro" id="IPR027417">
    <property type="entry name" value="P-loop_NTPase"/>
</dbReference>
<reference evidence="13 14" key="1">
    <citation type="submission" date="2012-01" db="EMBL/GenBank/DDBJ databases">
        <title>Complete sequence of chromosome of Clostridium pasteurianum BC1.</title>
        <authorList>
            <consortium name="US DOE Joint Genome Institute"/>
            <person name="Lucas S."/>
            <person name="Han J."/>
            <person name="Lapidus A."/>
            <person name="Cheng J.-F."/>
            <person name="Goodwin L."/>
            <person name="Pitluck S."/>
            <person name="Peters L."/>
            <person name="Mikhailova N."/>
            <person name="Teshima H."/>
            <person name="Detter J.C."/>
            <person name="Han C."/>
            <person name="Tapia R."/>
            <person name="Land M."/>
            <person name="Hauser L."/>
            <person name="Kyrpides N."/>
            <person name="Ivanova N."/>
            <person name="Pagani I."/>
            <person name="Dunn J."/>
            <person name="Taghavi S."/>
            <person name="Francis A."/>
            <person name="van der Lelie D."/>
            <person name="Woyke T."/>
        </authorList>
    </citation>
    <scope>NUCLEOTIDE SEQUENCE [LARGE SCALE GENOMIC DNA]</scope>
    <source>
        <strain evidence="13 14">BC1</strain>
    </source>
</reference>
<evidence type="ECO:0000256" key="6">
    <source>
        <dbReference type="ARBA" id="ARBA00022840"/>
    </source>
</evidence>
<feature type="region of interest" description="Disordered" evidence="9">
    <location>
        <begin position="1"/>
        <end position="32"/>
    </location>
</feature>
<dbReference type="Pfam" id="PF00005">
    <property type="entry name" value="ABC_tran"/>
    <property type="match status" value="1"/>
</dbReference>
<dbReference type="AlphaFoldDB" id="R4K8G5"/>
<dbReference type="FunFam" id="3.40.50.300:FF:000287">
    <property type="entry name" value="Multidrug ABC transporter ATP-binding protein"/>
    <property type="match status" value="1"/>
</dbReference>
<dbReference type="GO" id="GO:0016887">
    <property type="term" value="F:ATP hydrolysis activity"/>
    <property type="evidence" value="ECO:0007669"/>
    <property type="project" value="InterPro"/>
</dbReference>
<keyword evidence="14" id="KW-1185">Reference proteome</keyword>
<keyword evidence="7 10" id="KW-1133">Transmembrane helix</keyword>
<feature type="transmembrane region" description="Helical" evidence="10">
    <location>
        <begin position="96"/>
        <end position="120"/>
    </location>
</feature>
<comment type="subcellular location">
    <subcellularLocation>
        <location evidence="1">Cell membrane</location>
        <topology evidence="1">Multi-pass membrane protein</topology>
    </subcellularLocation>
</comment>
<dbReference type="STRING" id="86416.Clopa_4114"/>
<protein>
    <submittedName>
        <fullName evidence="13">ABC-type multidrug transport system, ATPase and permease component</fullName>
    </submittedName>
</protein>
<dbReference type="SMART" id="SM00382">
    <property type="entry name" value="AAA"/>
    <property type="match status" value="1"/>
</dbReference>
<accession>R4K8G5</accession>
<dbReference type="PROSITE" id="PS50929">
    <property type="entry name" value="ABC_TM1F"/>
    <property type="match status" value="1"/>
</dbReference>
<dbReference type="InterPro" id="IPR003439">
    <property type="entry name" value="ABC_transporter-like_ATP-bd"/>
</dbReference>
<feature type="domain" description="ABC transporter" evidence="11">
    <location>
        <begin position="374"/>
        <end position="608"/>
    </location>
</feature>
<evidence type="ECO:0000256" key="1">
    <source>
        <dbReference type="ARBA" id="ARBA00004651"/>
    </source>
</evidence>
<dbReference type="GO" id="GO:0005524">
    <property type="term" value="F:ATP binding"/>
    <property type="evidence" value="ECO:0007669"/>
    <property type="project" value="UniProtKB-KW"/>
</dbReference>
<dbReference type="eggNOG" id="COG1132">
    <property type="taxonomic scope" value="Bacteria"/>
</dbReference>
<feature type="transmembrane region" description="Helical" evidence="10">
    <location>
        <begin position="199"/>
        <end position="216"/>
    </location>
</feature>
<evidence type="ECO:0000256" key="9">
    <source>
        <dbReference type="SAM" id="MobiDB-lite"/>
    </source>
</evidence>
<dbReference type="GO" id="GO:0005886">
    <property type="term" value="C:plasma membrane"/>
    <property type="evidence" value="ECO:0007669"/>
    <property type="project" value="UniProtKB-SubCell"/>
</dbReference>
<keyword evidence="8 10" id="KW-0472">Membrane</keyword>
<evidence type="ECO:0000259" key="11">
    <source>
        <dbReference type="PROSITE" id="PS50893"/>
    </source>
</evidence>
<evidence type="ECO:0000259" key="12">
    <source>
        <dbReference type="PROSITE" id="PS50929"/>
    </source>
</evidence>
<dbReference type="PATRIC" id="fig|86416.3.peg.4114"/>
<keyword evidence="6" id="KW-0067">ATP-binding</keyword>
<dbReference type="Proteomes" id="UP000013523">
    <property type="component" value="Chromosome"/>
</dbReference>
<dbReference type="InterPro" id="IPR011527">
    <property type="entry name" value="ABC1_TM_dom"/>
</dbReference>
<feature type="transmembrane region" description="Helical" evidence="10">
    <location>
        <begin position="291"/>
        <end position="318"/>
    </location>
</feature>
<dbReference type="SUPFAM" id="SSF90123">
    <property type="entry name" value="ABC transporter transmembrane region"/>
    <property type="match status" value="1"/>
</dbReference>
<dbReference type="PROSITE" id="PS00211">
    <property type="entry name" value="ABC_TRANSPORTER_1"/>
    <property type="match status" value="1"/>
</dbReference>
<dbReference type="FunFam" id="1.20.1560.10:FF:000011">
    <property type="entry name" value="Multidrug ABC transporter ATP-binding protein"/>
    <property type="match status" value="1"/>
</dbReference>
<evidence type="ECO:0000256" key="7">
    <source>
        <dbReference type="ARBA" id="ARBA00022989"/>
    </source>
</evidence>
<evidence type="ECO:0000256" key="3">
    <source>
        <dbReference type="ARBA" id="ARBA00022475"/>
    </source>
</evidence>